<dbReference type="EMBL" id="JPKZ01022606">
    <property type="protein sequence ID" value="KHN71188.1"/>
    <property type="molecule type" value="Genomic_DNA"/>
</dbReference>
<reference evidence="1 2" key="1">
    <citation type="submission" date="2014-11" db="EMBL/GenBank/DDBJ databases">
        <title>Genetic blueprint of the zoonotic pathogen Toxocara canis.</title>
        <authorList>
            <person name="Zhu X.-Q."/>
            <person name="Korhonen P.K."/>
            <person name="Cai H."/>
            <person name="Young N.D."/>
            <person name="Nejsum P."/>
            <person name="von Samson-Himmelstjerna G."/>
            <person name="Boag P.R."/>
            <person name="Tan P."/>
            <person name="Li Q."/>
            <person name="Min J."/>
            <person name="Yang Y."/>
            <person name="Wang X."/>
            <person name="Fang X."/>
            <person name="Hall R.S."/>
            <person name="Hofmann A."/>
            <person name="Sternberg P.W."/>
            <person name="Jex A.R."/>
            <person name="Gasser R.B."/>
        </authorList>
    </citation>
    <scope>NUCLEOTIDE SEQUENCE [LARGE SCALE GENOMIC DNA]</scope>
    <source>
        <strain evidence="1">PN_DK_2014</strain>
    </source>
</reference>
<gene>
    <name evidence="1" type="ORF">Tcan_00789</name>
</gene>
<feature type="non-terminal residue" evidence="1">
    <location>
        <position position="101"/>
    </location>
</feature>
<comment type="caution">
    <text evidence="1">The sequence shown here is derived from an EMBL/GenBank/DDBJ whole genome shotgun (WGS) entry which is preliminary data.</text>
</comment>
<evidence type="ECO:0000313" key="1">
    <source>
        <dbReference type="EMBL" id="KHN71188.1"/>
    </source>
</evidence>
<evidence type="ECO:0000313" key="2">
    <source>
        <dbReference type="Proteomes" id="UP000031036"/>
    </source>
</evidence>
<dbReference type="AlphaFoldDB" id="A0A0B2UP75"/>
<sequence length="101" mass="11487">MYAATSTSVAAFVANWLTHEMSILCQHRSRAITYIHRNSTTNKKACILRTGNKMRYSTNAKHGTSLLRNNCRNQLNLLRKMFELSTTTANRNTKVLPLTDV</sequence>
<proteinExistence type="predicted"/>
<dbReference type="Proteomes" id="UP000031036">
    <property type="component" value="Unassembled WGS sequence"/>
</dbReference>
<accession>A0A0B2UP75</accession>
<name>A0A0B2UP75_TOXCA</name>
<protein>
    <submittedName>
        <fullName evidence="1">Uncharacterized protein</fullName>
    </submittedName>
</protein>
<organism evidence="1 2">
    <name type="scientific">Toxocara canis</name>
    <name type="common">Canine roundworm</name>
    <dbReference type="NCBI Taxonomy" id="6265"/>
    <lineage>
        <taxon>Eukaryota</taxon>
        <taxon>Metazoa</taxon>
        <taxon>Ecdysozoa</taxon>
        <taxon>Nematoda</taxon>
        <taxon>Chromadorea</taxon>
        <taxon>Rhabditida</taxon>
        <taxon>Spirurina</taxon>
        <taxon>Ascaridomorpha</taxon>
        <taxon>Ascaridoidea</taxon>
        <taxon>Toxocaridae</taxon>
        <taxon>Toxocara</taxon>
    </lineage>
</organism>
<keyword evidence="2" id="KW-1185">Reference proteome</keyword>